<evidence type="ECO:0000313" key="3">
    <source>
        <dbReference type="Proteomes" id="UP000266861"/>
    </source>
</evidence>
<gene>
    <name evidence="2" type="ORF">Glove_38g27</name>
</gene>
<accession>A0A397JQM4</accession>
<name>A0A397JQM4_9GLOM</name>
<feature type="compositionally biased region" description="Polar residues" evidence="1">
    <location>
        <begin position="143"/>
        <end position="190"/>
    </location>
</feature>
<protein>
    <submittedName>
        <fullName evidence="2">Uncharacterized protein</fullName>
    </submittedName>
</protein>
<dbReference type="Proteomes" id="UP000266861">
    <property type="component" value="Unassembled WGS sequence"/>
</dbReference>
<organism evidence="2 3">
    <name type="scientific">Diversispora epigaea</name>
    <dbReference type="NCBI Taxonomy" id="1348612"/>
    <lineage>
        <taxon>Eukaryota</taxon>
        <taxon>Fungi</taxon>
        <taxon>Fungi incertae sedis</taxon>
        <taxon>Mucoromycota</taxon>
        <taxon>Glomeromycotina</taxon>
        <taxon>Glomeromycetes</taxon>
        <taxon>Diversisporales</taxon>
        <taxon>Diversisporaceae</taxon>
        <taxon>Diversispora</taxon>
    </lineage>
</organism>
<sequence>MYSWDSSENSCNSQDIDINELFDTIPSEQLPEENSNFTSETSNGSAVNNELSETDSQNSYPSTETDNTAARGQIIFKQGNTRNPIKGATAQIPHKTSQVGTILARKIILGPRNCWDSSENSCNSQDIDINELFDTIPSEQLPEENSNFTSETSNGSAVNNELSETDSQNSYPSTETDNTAASNSSTKSDV</sequence>
<feature type="region of interest" description="Disordered" evidence="1">
    <location>
        <begin position="23"/>
        <end position="69"/>
    </location>
</feature>
<evidence type="ECO:0000256" key="1">
    <source>
        <dbReference type="SAM" id="MobiDB-lite"/>
    </source>
</evidence>
<feature type="region of interest" description="Disordered" evidence="1">
    <location>
        <begin position="141"/>
        <end position="190"/>
    </location>
</feature>
<dbReference type="EMBL" id="PQFF01000036">
    <property type="protein sequence ID" value="RHZ87223.1"/>
    <property type="molecule type" value="Genomic_DNA"/>
</dbReference>
<dbReference type="AlphaFoldDB" id="A0A397JQM4"/>
<feature type="compositionally biased region" description="Polar residues" evidence="1">
    <location>
        <begin position="32"/>
        <end position="69"/>
    </location>
</feature>
<comment type="caution">
    <text evidence="2">The sequence shown here is derived from an EMBL/GenBank/DDBJ whole genome shotgun (WGS) entry which is preliminary data.</text>
</comment>
<evidence type="ECO:0000313" key="2">
    <source>
        <dbReference type="EMBL" id="RHZ87223.1"/>
    </source>
</evidence>
<keyword evidence="3" id="KW-1185">Reference proteome</keyword>
<reference evidence="2 3" key="1">
    <citation type="submission" date="2018-08" db="EMBL/GenBank/DDBJ databases">
        <title>Genome and evolution of the arbuscular mycorrhizal fungus Diversispora epigaea (formerly Glomus versiforme) and its bacterial endosymbionts.</title>
        <authorList>
            <person name="Sun X."/>
            <person name="Fei Z."/>
            <person name="Harrison M."/>
        </authorList>
    </citation>
    <scope>NUCLEOTIDE SEQUENCE [LARGE SCALE GENOMIC DNA]</scope>
    <source>
        <strain evidence="2 3">IT104</strain>
    </source>
</reference>
<proteinExistence type="predicted"/>